<keyword evidence="1" id="KW-1133">Transmembrane helix</keyword>
<keyword evidence="3" id="KW-1185">Reference proteome</keyword>
<keyword evidence="1" id="KW-0472">Membrane</keyword>
<organism evidence="2 3">
    <name type="scientific">Rhipicephalus sanguineus</name>
    <name type="common">Brown dog tick</name>
    <name type="synonym">Ixodes sanguineus</name>
    <dbReference type="NCBI Taxonomy" id="34632"/>
    <lineage>
        <taxon>Eukaryota</taxon>
        <taxon>Metazoa</taxon>
        <taxon>Ecdysozoa</taxon>
        <taxon>Arthropoda</taxon>
        <taxon>Chelicerata</taxon>
        <taxon>Arachnida</taxon>
        <taxon>Acari</taxon>
        <taxon>Parasitiformes</taxon>
        <taxon>Ixodida</taxon>
        <taxon>Ixodoidea</taxon>
        <taxon>Ixodidae</taxon>
        <taxon>Rhipicephalinae</taxon>
        <taxon>Rhipicephalus</taxon>
        <taxon>Rhipicephalus</taxon>
    </lineage>
</organism>
<dbReference type="Proteomes" id="UP000821837">
    <property type="component" value="Unassembled WGS sequence"/>
</dbReference>
<comment type="caution">
    <text evidence="2">The sequence shown here is derived from an EMBL/GenBank/DDBJ whole genome shotgun (WGS) entry which is preliminary data.</text>
</comment>
<gene>
    <name evidence="2" type="ORF">HPB52_018755</name>
</gene>
<name>A0A9D4PX18_RHISA</name>
<dbReference type="AlphaFoldDB" id="A0A9D4PX18"/>
<keyword evidence="1" id="KW-0812">Transmembrane</keyword>
<reference evidence="2" key="2">
    <citation type="submission" date="2021-09" db="EMBL/GenBank/DDBJ databases">
        <authorList>
            <person name="Jia N."/>
            <person name="Wang J."/>
            <person name="Shi W."/>
            <person name="Du L."/>
            <person name="Sun Y."/>
            <person name="Zhan W."/>
            <person name="Jiang J."/>
            <person name="Wang Q."/>
            <person name="Zhang B."/>
            <person name="Ji P."/>
            <person name="Sakyi L.B."/>
            <person name="Cui X."/>
            <person name="Yuan T."/>
            <person name="Jiang B."/>
            <person name="Yang W."/>
            <person name="Lam T.T.-Y."/>
            <person name="Chang Q."/>
            <person name="Ding S."/>
            <person name="Wang X."/>
            <person name="Zhu J."/>
            <person name="Ruan X."/>
            <person name="Zhao L."/>
            <person name="Wei J."/>
            <person name="Que T."/>
            <person name="Du C."/>
            <person name="Cheng J."/>
            <person name="Dai P."/>
            <person name="Han X."/>
            <person name="Huang E."/>
            <person name="Gao Y."/>
            <person name="Liu J."/>
            <person name="Shao H."/>
            <person name="Ye R."/>
            <person name="Li L."/>
            <person name="Wei W."/>
            <person name="Wang X."/>
            <person name="Wang C."/>
            <person name="Huo Q."/>
            <person name="Li W."/>
            <person name="Guo W."/>
            <person name="Chen H."/>
            <person name="Chen S."/>
            <person name="Zhou L."/>
            <person name="Zhou L."/>
            <person name="Ni X."/>
            <person name="Tian J."/>
            <person name="Zhou Y."/>
            <person name="Sheng Y."/>
            <person name="Liu T."/>
            <person name="Pan Y."/>
            <person name="Xia L."/>
            <person name="Li J."/>
            <person name="Zhao F."/>
            <person name="Cao W."/>
        </authorList>
    </citation>
    <scope>NUCLEOTIDE SEQUENCE</scope>
    <source>
        <strain evidence="2">Rsan-2018</strain>
        <tissue evidence="2">Larvae</tissue>
    </source>
</reference>
<dbReference type="EMBL" id="JABSTV010001250">
    <property type="protein sequence ID" value="KAH7957420.1"/>
    <property type="molecule type" value="Genomic_DNA"/>
</dbReference>
<evidence type="ECO:0000256" key="1">
    <source>
        <dbReference type="SAM" id="Phobius"/>
    </source>
</evidence>
<feature type="transmembrane region" description="Helical" evidence="1">
    <location>
        <begin position="24"/>
        <end position="43"/>
    </location>
</feature>
<protein>
    <submittedName>
        <fullName evidence="2">Uncharacterized protein</fullName>
    </submittedName>
</protein>
<reference evidence="2" key="1">
    <citation type="journal article" date="2020" name="Cell">
        <title>Large-Scale Comparative Analyses of Tick Genomes Elucidate Their Genetic Diversity and Vector Capacities.</title>
        <authorList>
            <consortium name="Tick Genome and Microbiome Consortium (TIGMIC)"/>
            <person name="Jia N."/>
            <person name="Wang J."/>
            <person name="Shi W."/>
            <person name="Du L."/>
            <person name="Sun Y."/>
            <person name="Zhan W."/>
            <person name="Jiang J.F."/>
            <person name="Wang Q."/>
            <person name="Zhang B."/>
            <person name="Ji P."/>
            <person name="Bell-Sakyi L."/>
            <person name="Cui X.M."/>
            <person name="Yuan T.T."/>
            <person name="Jiang B.G."/>
            <person name="Yang W.F."/>
            <person name="Lam T.T."/>
            <person name="Chang Q.C."/>
            <person name="Ding S.J."/>
            <person name="Wang X.J."/>
            <person name="Zhu J.G."/>
            <person name="Ruan X.D."/>
            <person name="Zhao L."/>
            <person name="Wei J.T."/>
            <person name="Ye R.Z."/>
            <person name="Que T.C."/>
            <person name="Du C.H."/>
            <person name="Zhou Y.H."/>
            <person name="Cheng J.X."/>
            <person name="Dai P.F."/>
            <person name="Guo W.B."/>
            <person name="Han X.H."/>
            <person name="Huang E.J."/>
            <person name="Li L.F."/>
            <person name="Wei W."/>
            <person name="Gao Y.C."/>
            <person name="Liu J.Z."/>
            <person name="Shao H.Z."/>
            <person name="Wang X."/>
            <person name="Wang C.C."/>
            <person name="Yang T.C."/>
            <person name="Huo Q.B."/>
            <person name="Li W."/>
            <person name="Chen H.Y."/>
            <person name="Chen S.E."/>
            <person name="Zhou L.G."/>
            <person name="Ni X.B."/>
            <person name="Tian J.H."/>
            <person name="Sheng Y."/>
            <person name="Liu T."/>
            <person name="Pan Y.S."/>
            <person name="Xia L.Y."/>
            <person name="Li J."/>
            <person name="Zhao F."/>
            <person name="Cao W.C."/>
        </authorList>
    </citation>
    <scope>NUCLEOTIDE SEQUENCE</scope>
    <source>
        <strain evidence="2">Rsan-2018</strain>
    </source>
</reference>
<evidence type="ECO:0000313" key="3">
    <source>
        <dbReference type="Proteomes" id="UP000821837"/>
    </source>
</evidence>
<accession>A0A9D4PX18</accession>
<proteinExistence type="predicted"/>
<sequence length="131" mass="14085">MSVGRAFVIVGKCSGRVRPEGVSFYYHTFTSTAGAIIGFLWIYNFRIPIRGGDGPGGTFKGLPRLTLAAAFATRPDVVAVRINHRRDIVTADASKQPCLSELLTIKELNGVPVTARVPADRRTSVGFVHGA</sequence>
<evidence type="ECO:0000313" key="2">
    <source>
        <dbReference type="EMBL" id="KAH7957420.1"/>
    </source>
</evidence>